<keyword evidence="1" id="KW-1133">Transmembrane helix</keyword>
<proteinExistence type="predicted"/>
<dbReference type="PANTHER" id="PTHR34978">
    <property type="entry name" value="POSSIBLE SENSOR-TRANSDUCER PROTEIN BLAR"/>
    <property type="match status" value="1"/>
</dbReference>
<reference evidence="3 4" key="1">
    <citation type="submission" date="2020-01" db="EMBL/GenBank/DDBJ databases">
        <title>Genome sequence of a 1,3-propanediol producer, Clostridium butyricum S3.</title>
        <authorList>
            <person name="Zhou J."/>
        </authorList>
    </citation>
    <scope>NUCLEOTIDE SEQUENCE [LARGE SCALE GENOMIC DNA]</scope>
    <source>
        <strain evidence="3 4">S3</strain>
    </source>
</reference>
<protein>
    <submittedName>
        <fullName evidence="3">Transcriptional regulator</fullName>
    </submittedName>
</protein>
<dbReference type="PANTHER" id="PTHR34978:SF3">
    <property type="entry name" value="SLR0241 PROTEIN"/>
    <property type="match status" value="1"/>
</dbReference>
<dbReference type="Proteomes" id="UP000474042">
    <property type="component" value="Unassembled WGS sequence"/>
</dbReference>
<dbReference type="InterPro" id="IPR052173">
    <property type="entry name" value="Beta-lactam_resp_regulator"/>
</dbReference>
<gene>
    <name evidence="3" type="ORF">GND98_008265</name>
</gene>
<feature type="transmembrane region" description="Helical" evidence="1">
    <location>
        <begin position="134"/>
        <end position="155"/>
    </location>
</feature>
<evidence type="ECO:0000313" key="3">
    <source>
        <dbReference type="EMBL" id="NAS17870.1"/>
    </source>
</evidence>
<feature type="domain" description="Peptidase M56" evidence="2">
    <location>
        <begin position="10"/>
        <end position="324"/>
    </location>
</feature>
<keyword evidence="1" id="KW-0472">Membrane</keyword>
<feature type="transmembrane region" description="Helical" evidence="1">
    <location>
        <begin position="238"/>
        <end position="257"/>
    </location>
</feature>
<dbReference type="EMBL" id="WOFV02000020">
    <property type="protein sequence ID" value="NAS17870.1"/>
    <property type="molecule type" value="Genomic_DNA"/>
</dbReference>
<dbReference type="Gene3D" id="3.30.2010.10">
    <property type="entry name" value="Metalloproteases ('zincins'), catalytic domain"/>
    <property type="match status" value="1"/>
</dbReference>
<comment type="caution">
    <text evidence="3">The sequence shown here is derived from an EMBL/GenBank/DDBJ whole genome shotgun (WGS) entry which is preliminary data.</text>
</comment>
<evidence type="ECO:0000259" key="2">
    <source>
        <dbReference type="Pfam" id="PF05569"/>
    </source>
</evidence>
<evidence type="ECO:0000256" key="1">
    <source>
        <dbReference type="SAM" id="Phobius"/>
    </source>
</evidence>
<feature type="transmembrane region" description="Helical" evidence="1">
    <location>
        <begin position="6"/>
        <end position="28"/>
    </location>
</feature>
<keyword evidence="1" id="KW-0812">Transmembrane</keyword>
<name>A0A6L9EML2_CLOBU</name>
<dbReference type="Pfam" id="PF05569">
    <property type="entry name" value="Peptidase_M56"/>
    <property type="match status" value="1"/>
</dbReference>
<dbReference type="CDD" id="cd07341">
    <property type="entry name" value="M56_BlaR1_MecR1_like"/>
    <property type="match status" value="1"/>
</dbReference>
<organism evidence="3 4">
    <name type="scientific">Clostridium butyricum</name>
    <dbReference type="NCBI Taxonomy" id="1492"/>
    <lineage>
        <taxon>Bacteria</taxon>
        <taxon>Bacillati</taxon>
        <taxon>Bacillota</taxon>
        <taxon>Clostridia</taxon>
        <taxon>Eubacteriales</taxon>
        <taxon>Clostridiaceae</taxon>
        <taxon>Clostridium</taxon>
    </lineage>
</organism>
<accession>A0A6L9EML2</accession>
<dbReference type="AlphaFoldDB" id="A0A6L9EML2"/>
<evidence type="ECO:0000313" key="4">
    <source>
        <dbReference type="Proteomes" id="UP000474042"/>
    </source>
</evidence>
<sequence>MRFLEQIFLIVFQTSLTAGIIILIIFAILKLFNNNLNIRVKYLLMSLILIRLIVPVTTQTNLKINISEVLKTIQGNNQNKLSEEYTSNSKIKKNEIGTINKEPITSNHDKLNVKNDQVQNQVNDILKNIVDAGAIIWCGGIGILTCILMIVLIKFKIESNNMERIKDGNIIKILNKLKRNVNLKSNINVYICDEKKSPCILGFIRPKIYLPHYVLELDEDMISHILLHELMHYKRKDLYLNFICWIILLLHWFNPLVRIALKKLKTYREYGCDCFVLQILGEEKNVDYGMTIINLSKIVTNKRNIQLGLGFERNNLIKGRIEMIKSFKNDSYKISAKAALGCLVAAVVVCTNGITVNALDVNSVSSQNTYNQTSIENKHEFLIDSTLKSYDDLNKVKEVSGFEFKLPDYSLGDGKLDSIYQVIKISDDSNVIDAHFRDSDSNKNLTLEIFKDDPVEALSKIYESHGVSRSNSKIEASKEQINVGSVEGNSITLKITTPERTIDNNIVPQSITESKYFMWQNDGVFYAIPYSGRYENNGQVKQDNKFENEELDRIASSLKNIDEIKDVDYLSVVPEELSTETGIMNIYDKDDLNKAQKILGFNPKMPLTVNSINIQDSMVGITSDSDVENNNINYELNNFYKDGKNMMTFSQSKQDTFNRYATAKDKGYIYINETNINTEKIYIDDNEVYRDMEKDVDQENSKETISVGYFWQKDDIYYTLTIFNTDGYHDEIVKEFIDSNPIE</sequence>
<dbReference type="InterPro" id="IPR008756">
    <property type="entry name" value="Peptidase_M56"/>
</dbReference>